<evidence type="ECO:0000313" key="8">
    <source>
        <dbReference type="EMBL" id="TXL82289.1"/>
    </source>
</evidence>
<keyword evidence="2 5" id="KW-0479">Metal-binding</keyword>
<sequence length="345" mass="36099">MRQLTYVAPGDVQWHDVPAPTLQGEGEALVRPVAVTRCDLDHAIVNGATGWPGPFALGHEMAGVVTDVGDGVRCFRPGDQVIVPFQISCGECDPCRRGLTGICASVPFRSSYGMAPLSGVEHGGALSDLVRVPFADHMLMLRPPEITPAAAAGIADNVSDGFRAAATHLAAKPGARVLVVGGRTQGVGLYAAQAARILGAAEVVYLDDDPARLALARTLDIHVIERRADSSVAPGAPFPITVDASGTPDGLAVAIRSTEHGGICHRTYGDVRPATEVPLRDMYGIGLSLHLSRMHARAVMPAVIDHVRGGALQPEAVISRTVPFTDAAEAILEPTVKIVFMNDAA</sequence>
<evidence type="ECO:0000313" key="9">
    <source>
        <dbReference type="Proteomes" id="UP000321638"/>
    </source>
</evidence>
<dbReference type="Pfam" id="PF00107">
    <property type="entry name" value="ADH_zinc_N"/>
    <property type="match status" value="1"/>
</dbReference>
<dbReference type="PANTHER" id="PTHR42813">
    <property type="entry name" value="ZINC-TYPE ALCOHOL DEHYDROGENASE-LIKE"/>
    <property type="match status" value="1"/>
</dbReference>
<dbReference type="AlphaFoldDB" id="A0A5C8PWQ4"/>
<dbReference type="InterPro" id="IPR036291">
    <property type="entry name" value="NAD(P)-bd_dom_sf"/>
</dbReference>
<comment type="similarity">
    <text evidence="5">Belongs to the zinc-containing alcohol dehydrogenase family.</text>
</comment>
<dbReference type="Gene3D" id="3.90.180.10">
    <property type="entry name" value="Medium-chain alcohol dehydrogenases, catalytic domain"/>
    <property type="match status" value="1"/>
</dbReference>
<dbReference type="Pfam" id="PF08240">
    <property type="entry name" value="ADH_N"/>
    <property type="match status" value="1"/>
</dbReference>
<accession>A0A5C8PWQ4</accession>
<name>A0A5C8PWQ4_9HYPH</name>
<feature type="domain" description="Alcohol dehydrogenase-like C-terminal" evidence="6">
    <location>
        <begin position="186"/>
        <end position="265"/>
    </location>
</feature>
<keyword evidence="9" id="KW-1185">Reference proteome</keyword>
<evidence type="ECO:0000256" key="2">
    <source>
        <dbReference type="ARBA" id="ARBA00022723"/>
    </source>
</evidence>
<evidence type="ECO:0000259" key="7">
    <source>
        <dbReference type="Pfam" id="PF08240"/>
    </source>
</evidence>
<evidence type="ECO:0000256" key="3">
    <source>
        <dbReference type="ARBA" id="ARBA00022833"/>
    </source>
</evidence>
<dbReference type="PANTHER" id="PTHR42813:SF7">
    <property type="entry name" value="ALCOHOL DEHYDROGENASE (ZN-DEPENDENT)-RELATED"/>
    <property type="match status" value="1"/>
</dbReference>
<gene>
    <name evidence="8" type="ORF">FHP25_00900</name>
</gene>
<keyword evidence="4" id="KW-0560">Oxidoreductase</keyword>
<dbReference type="InterPro" id="IPR011032">
    <property type="entry name" value="GroES-like_sf"/>
</dbReference>
<protein>
    <submittedName>
        <fullName evidence="8">Zinc-binding dehydrogenase</fullName>
    </submittedName>
</protein>
<dbReference type="RefSeq" id="WP_147844995.1">
    <property type="nucleotide sequence ID" value="NZ_VDUZ01000001.1"/>
</dbReference>
<comment type="caution">
    <text evidence="8">The sequence shown here is derived from an EMBL/GenBank/DDBJ whole genome shotgun (WGS) entry which is preliminary data.</text>
</comment>
<proteinExistence type="inferred from homology"/>
<dbReference type="Proteomes" id="UP000321638">
    <property type="component" value="Unassembled WGS sequence"/>
</dbReference>
<dbReference type="InterPro" id="IPR013154">
    <property type="entry name" value="ADH-like_N"/>
</dbReference>
<dbReference type="SUPFAM" id="SSF51735">
    <property type="entry name" value="NAD(P)-binding Rossmann-fold domains"/>
    <property type="match status" value="1"/>
</dbReference>
<dbReference type="OrthoDB" id="9773078at2"/>
<dbReference type="PROSITE" id="PS00059">
    <property type="entry name" value="ADH_ZINC"/>
    <property type="match status" value="1"/>
</dbReference>
<evidence type="ECO:0000256" key="5">
    <source>
        <dbReference type="RuleBase" id="RU361277"/>
    </source>
</evidence>
<dbReference type="GO" id="GO:0008270">
    <property type="term" value="F:zinc ion binding"/>
    <property type="evidence" value="ECO:0007669"/>
    <property type="project" value="InterPro"/>
</dbReference>
<reference evidence="8 9" key="1">
    <citation type="submission" date="2019-06" db="EMBL/GenBank/DDBJ databases">
        <title>New taxonomy in bacterial strain CC-CFT640, isolated from vineyard.</title>
        <authorList>
            <person name="Lin S.-Y."/>
            <person name="Tsai C.-F."/>
            <person name="Young C.-C."/>
        </authorList>
    </citation>
    <scope>NUCLEOTIDE SEQUENCE [LARGE SCALE GENOMIC DNA]</scope>
    <source>
        <strain evidence="8 9">CC-CFT640</strain>
    </source>
</reference>
<dbReference type="SUPFAM" id="SSF50129">
    <property type="entry name" value="GroES-like"/>
    <property type="match status" value="1"/>
</dbReference>
<comment type="cofactor">
    <cofactor evidence="1 5">
        <name>Zn(2+)</name>
        <dbReference type="ChEBI" id="CHEBI:29105"/>
    </cofactor>
</comment>
<evidence type="ECO:0000259" key="6">
    <source>
        <dbReference type="Pfam" id="PF00107"/>
    </source>
</evidence>
<dbReference type="InterPro" id="IPR013149">
    <property type="entry name" value="ADH-like_C"/>
</dbReference>
<dbReference type="GO" id="GO:0016491">
    <property type="term" value="F:oxidoreductase activity"/>
    <property type="evidence" value="ECO:0007669"/>
    <property type="project" value="UniProtKB-KW"/>
</dbReference>
<feature type="domain" description="Alcohol dehydrogenase-like N-terminal" evidence="7">
    <location>
        <begin position="24"/>
        <end position="136"/>
    </location>
</feature>
<dbReference type="EMBL" id="VDUZ01000001">
    <property type="protein sequence ID" value="TXL82289.1"/>
    <property type="molecule type" value="Genomic_DNA"/>
</dbReference>
<evidence type="ECO:0000256" key="4">
    <source>
        <dbReference type="ARBA" id="ARBA00023002"/>
    </source>
</evidence>
<evidence type="ECO:0000256" key="1">
    <source>
        <dbReference type="ARBA" id="ARBA00001947"/>
    </source>
</evidence>
<keyword evidence="3 5" id="KW-0862">Zinc</keyword>
<organism evidence="8 9">
    <name type="scientific">Vineibacter terrae</name>
    <dbReference type="NCBI Taxonomy" id="2586908"/>
    <lineage>
        <taxon>Bacteria</taxon>
        <taxon>Pseudomonadati</taxon>
        <taxon>Pseudomonadota</taxon>
        <taxon>Alphaproteobacteria</taxon>
        <taxon>Hyphomicrobiales</taxon>
        <taxon>Vineibacter</taxon>
    </lineage>
</organism>
<dbReference type="InterPro" id="IPR002328">
    <property type="entry name" value="ADH_Zn_CS"/>
</dbReference>